<gene>
    <name evidence="1" type="ORF">CGSMWGv1500E_05087</name>
</gene>
<name>I4LZ06_GARVA</name>
<accession>I4LZ06</accession>
<organism evidence="1 2">
    <name type="scientific">Gardnerella vaginalis 1500E</name>
    <dbReference type="NCBI Taxonomy" id="698957"/>
    <lineage>
        <taxon>Bacteria</taxon>
        <taxon>Bacillati</taxon>
        <taxon>Actinomycetota</taxon>
        <taxon>Actinomycetes</taxon>
        <taxon>Bifidobacteriales</taxon>
        <taxon>Bifidobacteriaceae</taxon>
        <taxon>Gardnerella</taxon>
    </lineage>
</organism>
<dbReference type="PATRIC" id="fig|698957.3.peg.985"/>
<dbReference type="AlphaFoldDB" id="I4LZ06"/>
<comment type="caution">
    <text evidence="1">The sequence shown here is derived from an EMBL/GenBank/DDBJ whole genome shotgun (WGS) entry which is preliminary data.</text>
</comment>
<evidence type="ECO:0000313" key="2">
    <source>
        <dbReference type="Proteomes" id="UP000032875"/>
    </source>
</evidence>
<protein>
    <submittedName>
        <fullName evidence="1">Uncharacterized protein</fullName>
    </submittedName>
</protein>
<dbReference type="Proteomes" id="UP000032875">
    <property type="component" value="Unassembled WGS sequence"/>
</dbReference>
<dbReference type="EMBL" id="ADES01000018">
    <property type="protein sequence ID" value="EIK82196.1"/>
    <property type="molecule type" value="Genomic_DNA"/>
</dbReference>
<evidence type="ECO:0000313" key="1">
    <source>
        <dbReference type="EMBL" id="EIK82196.1"/>
    </source>
</evidence>
<reference evidence="1 2" key="1">
    <citation type="journal article" date="2012" name="J. Bacteriol.">
        <title>Comparative Genomic Analyses of 17 Clinical Isolates of Gardnerella vaginalis Provide Evidence of Multiple Genetically Isolated Clades Consistent with Subspeciation into Genovars.</title>
        <authorList>
            <person name="Ahmed A."/>
            <person name="Earl J."/>
            <person name="Retchless A."/>
            <person name="Hillier S."/>
            <person name="Rabe L."/>
            <person name="Cherpes T."/>
            <person name="Powell E."/>
            <person name="Janto B."/>
            <person name="Eutsey R."/>
            <person name="Hiller N.L."/>
            <person name="Boissy R."/>
            <person name="Dahlgreen M."/>
            <person name="Hall B."/>
            <person name="Costerton J."/>
            <person name="Post J.C."/>
            <person name="Hu F."/>
            <person name="Ehrlich G."/>
        </authorList>
    </citation>
    <scope>NUCLEOTIDE SEQUENCE [LARGE SCALE GENOMIC DNA]</scope>
    <source>
        <strain evidence="1 2">1500E</strain>
    </source>
</reference>
<proteinExistence type="predicted"/>
<sequence length="37" mass="3866">MGWVCVLVGFGVSLSLAAQRGWFFSLGLIEPAGVVVV</sequence>